<keyword evidence="2" id="KW-0489">Methyltransferase</keyword>
<dbReference type="InterPro" id="IPR013216">
    <property type="entry name" value="Methyltransf_11"/>
</dbReference>
<proteinExistence type="predicted"/>
<name>A0ABX1Q481_9RHOO</name>
<comment type="caution">
    <text evidence="2">The sequence shown here is derived from an EMBL/GenBank/DDBJ whole genome shotgun (WGS) entry which is preliminary data.</text>
</comment>
<dbReference type="PANTHER" id="PTHR43591">
    <property type="entry name" value="METHYLTRANSFERASE"/>
    <property type="match status" value="1"/>
</dbReference>
<dbReference type="RefSeq" id="WP_169257560.1">
    <property type="nucleotide sequence ID" value="NZ_WTVN01000036.1"/>
</dbReference>
<evidence type="ECO:0000313" key="2">
    <source>
        <dbReference type="EMBL" id="NMG45727.1"/>
    </source>
</evidence>
<dbReference type="EMBL" id="WTVN01000036">
    <property type="protein sequence ID" value="NMG45727.1"/>
    <property type="molecule type" value="Genomic_DNA"/>
</dbReference>
<dbReference type="Gene3D" id="3.40.50.150">
    <property type="entry name" value="Vaccinia Virus protein VP39"/>
    <property type="match status" value="1"/>
</dbReference>
<feature type="domain" description="Methyltransferase type 11" evidence="1">
    <location>
        <begin position="54"/>
        <end position="153"/>
    </location>
</feature>
<gene>
    <name evidence="2" type="ORF">GPA22_18585</name>
</gene>
<protein>
    <submittedName>
        <fullName evidence="2">Methyltransferase domain-containing protein</fullName>
    </submittedName>
</protein>
<dbReference type="Pfam" id="PF08241">
    <property type="entry name" value="Methyltransf_11"/>
    <property type="match status" value="1"/>
</dbReference>
<dbReference type="PANTHER" id="PTHR43591:SF24">
    <property type="entry name" value="2-METHOXY-6-POLYPRENYL-1,4-BENZOQUINOL METHYLASE, MITOCHONDRIAL"/>
    <property type="match status" value="1"/>
</dbReference>
<dbReference type="GO" id="GO:0008168">
    <property type="term" value="F:methyltransferase activity"/>
    <property type="evidence" value="ECO:0007669"/>
    <property type="project" value="UniProtKB-KW"/>
</dbReference>
<accession>A0ABX1Q481</accession>
<sequence length="282" mass="29400">MSVSAGFDARRFKAMERAGFNRIAARYAEGAHLRADLAAALLDAAELAPGQHVLDLASGPGLLARDAAARVTPGGWVLASDIAEGMLAEGARRAAVEDRTEALAFTAADAEHLCLPDASFDRVLAGLALFMSPHPPLALAEMRRVLRPGGRIALSVWGPREAVPLLACAQDCIARLLPPPKVARPSVFRFGDAATLTAALTEAGFSDVRIAPCPFRCHFPDADSYWQAFLDLAGGAAEALSRLPGATQDALRAAVAADLESHRSADGGYAVDALALVASARA</sequence>
<keyword evidence="3" id="KW-1185">Reference proteome</keyword>
<dbReference type="GO" id="GO:0032259">
    <property type="term" value="P:methylation"/>
    <property type="evidence" value="ECO:0007669"/>
    <property type="project" value="UniProtKB-KW"/>
</dbReference>
<dbReference type="Proteomes" id="UP000623795">
    <property type="component" value="Unassembled WGS sequence"/>
</dbReference>
<reference evidence="2 3" key="1">
    <citation type="submission" date="2019-12" db="EMBL/GenBank/DDBJ databases">
        <title>Comparative genomics gives insights into the taxonomy of the Azoarcus-Aromatoleum group and reveals separate origins of nif in the plant-associated Azoarcus and non-plant-associated Aromatoleum sub-groups.</title>
        <authorList>
            <person name="Lafos M."/>
            <person name="Maluk M."/>
            <person name="Batista M."/>
            <person name="Junghare M."/>
            <person name="Carmona M."/>
            <person name="Faoro H."/>
            <person name="Cruz L.M."/>
            <person name="Battistoni F."/>
            <person name="De Souza E."/>
            <person name="Pedrosa F."/>
            <person name="Chen W.-M."/>
            <person name="Poole P.S."/>
            <person name="Dixon R.A."/>
            <person name="James E.K."/>
        </authorList>
    </citation>
    <scope>NUCLEOTIDE SEQUENCE [LARGE SCALE GENOMIC DNA]</scope>
    <source>
        <strain evidence="2 3">Td21</strain>
    </source>
</reference>
<evidence type="ECO:0000259" key="1">
    <source>
        <dbReference type="Pfam" id="PF08241"/>
    </source>
</evidence>
<keyword evidence="2" id="KW-0808">Transferase</keyword>
<evidence type="ECO:0000313" key="3">
    <source>
        <dbReference type="Proteomes" id="UP000623795"/>
    </source>
</evidence>
<dbReference type="InterPro" id="IPR029063">
    <property type="entry name" value="SAM-dependent_MTases_sf"/>
</dbReference>
<organism evidence="2 3">
    <name type="scientific">Aromatoleum toluvorans</name>
    <dbReference type="NCBI Taxonomy" id="92002"/>
    <lineage>
        <taxon>Bacteria</taxon>
        <taxon>Pseudomonadati</taxon>
        <taxon>Pseudomonadota</taxon>
        <taxon>Betaproteobacteria</taxon>
        <taxon>Rhodocyclales</taxon>
        <taxon>Rhodocyclaceae</taxon>
        <taxon>Aromatoleum</taxon>
    </lineage>
</organism>
<dbReference type="CDD" id="cd02440">
    <property type="entry name" value="AdoMet_MTases"/>
    <property type="match status" value="1"/>
</dbReference>
<dbReference type="SUPFAM" id="SSF53335">
    <property type="entry name" value="S-adenosyl-L-methionine-dependent methyltransferases"/>
    <property type="match status" value="1"/>
</dbReference>